<name>A0A6J5PYU2_9CAUD</name>
<gene>
    <name evidence="2" type="ORF">UFOVP972_34</name>
</gene>
<reference evidence="2" key="1">
    <citation type="submission" date="2020-05" db="EMBL/GenBank/DDBJ databases">
        <authorList>
            <person name="Chiriac C."/>
            <person name="Salcher M."/>
            <person name="Ghai R."/>
            <person name="Kavagutti S V."/>
        </authorList>
    </citation>
    <scope>NUCLEOTIDE SEQUENCE</scope>
</reference>
<organism evidence="2">
    <name type="scientific">uncultured Caudovirales phage</name>
    <dbReference type="NCBI Taxonomy" id="2100421"/>
    <lineage>
        <taxon>Viruses</taxon>
        <taxon>Duplodnaviria</taxon>
        <taxon>Heunggongvirae</taxon>
        <taxon>Uroviricota</taxon>
        <taxon>Caudoviricetes</taxon>
        <taxon>Peduoviridae</taxon>
        <taxon>Maltschvirus</taxon>
        <taxon>Maltschvirus maltsch</taxon>
    </lineage>
</organism>
<evidence type="ECO:0000313" key="2">
    <source>
        <dbReference type="EMBL" id="CAB4174325.1"/>
    </source>
</evidence>
<accession>A0A6J5PYU2</accession>
<protein>
    <submittedName>
        <fullName evidence="2">Uncharacterized protein</fullName>
    </submittedName>
</protein>
<feature type="region of interest" description="Disordered" evidence="1">
    <location>
        <begin position="16"/>
        <end position="81"/>
    </location>
</feature>
<proteinExistence type="predicted"/>
<evidence type="ECO:0000256" key="1">
    <source>
        <dbReference type="SAM" id="MobiDB-lite"/>
    </source>
</evidence>
<sequence length="106" mass="11508">MGIKIVNFNQFMASAKTNENSDLDWSDKNWDEAGVDGENPPNSGLEGTSAEPMSYTAGDYGETSEKDALLDDEENSLTDDIGGLENIKAMIDDLTDRVNKLASSKK</sequence>
<dbReference type="EMBL" id="LR796923">
    <property type="protein sequence ID" value="CAB4174325.1"/>
    <property type="molecule type" value="Genomic_DNA"/>
</dbReference>